<comment type="similarity">
    <text evidence="2">Belongs to the TspO/BZRP family.</text>
</comment>
<dbReference type="Pfam" id="PF03073">
    <property type="entry name" value="TspO_MBR"/>
    <property type="match status" value="1"/>
</dbReference>
<feature type="transmembrane region" description="Helical" evidence="6">
    <location>
        <begin position="121"/>
        <end position="139"/>
    </location>
</feature>
<evidence type="ECO:0000256" key="5">
    <source>
        <dbReference type="ARBA" id="ARBA00023136"/>
    </source>
</evidence>
<keyword evidence="4 6" id="KW-1133">Transmembrane helix</keyword>
<evidence type="ECO:0000256" key="4">
    <source>
        <dbReference type="ARBA" id="ARBA00022989"/>
    </source>
</evidence>
<evidence type="ECO:0000313" key="7">
    <source>
        <dbReference type="EMBL" id="MTW14683.1"/>
    </source>
</evidence>
<evidence type="ECO:0000256" key="6">
    <source>
        <dbReference type="SAM" id="Phobius"/>
    </source>
</evidence>
<comment type="subcellular location">
    <subcellularLocation>
        <location evidence="1">Membrane</location>
        <topology evidence="1">Multi-pass membrane protein</topology>
    </subcellularLocation>
</comment>
<name>A0A327K568_9BRAD</name>
<dbReference type="Gene3D" id="1.20.1260.100">
    <property type="entry name" value="TspO/MBR protein"/>
    <property type="match status" value="1"/>
</dbReference>
<comment type="caution">
    <text evidence="7">The sequence shown here is derived from an EMBL/GenBank/DDBJ whole genome shotgun (WGS) entry which is preliminary data.</text>
</comment>
<evidence type="ECO:0000313" key="8">
    <source>
        <dbReference type="Proteomes" id="UP000438991"/>
    </source>
</evidence>
<feature type="transmembrane region" description="Helical" evidence="6">
    <location>
        <begin position="21"/>
        <end position="39"/>
    </location>
</feature>
<protein>
    <submittedName>
        <fullName evidence="7">Tryptophan-rich sensory protein</fullName>
    </submittedName>
</protein>
<sequence length="176" mass="19822">MPHSPIPLRVDLKPEPRERGLLAPLALAALLTAGVGYVGGELTQLGPWYQALKKPWWQPPDYVFPIVWTTIFALSTAAMAFAWRDVACPRRRIATAVLFVVVGGLNILWSYLFFHLQRPDWALWEVAALWLAVALMVVMPWRGSKTASVLFFPYLVWVSIASYLTWTVIQLNGPFG</sequence>
<accession>A0A327K568</accession>
<proteinExistence type="inferred from homology"/>
<evidence type="ECO:0000256" key="3">
    <source>
        <dbReference type="ARBA" id="ARBA00022692"/>
    </source>
</evidence>
<dbReference type="GO" id="GO:0033013">
    <property type="term" value="P:tetrapyrrole metabolic process"/>
    <property type="evidence" value="ECO:0007669"/>
    <property type="project" value="UniProtKB-ARBA"/>
</dbReference>
<feature type="transmembrane region" description="Helical" evidence="6">
    <location>
        <begin position="62"/>
        <end position="83"/>
    </location>
</feature>
<gene>
    <name evidence="7" type="ORF">GJ689_00440</name>
</gene>
<evidence type="ECO:0000256" key="2">
    <source>
        <dbReference type="ARBA" id="ARBA00007524"/>
    </source>
</evidence>
<dbReference type="AlphaFoldDB" id="A0A327K568"/>
<dbReference type="FunFam" id="1.20.1260.100:FF:000001">
    <property type="entry name" value="translocator protein 2"/>
    <property type="match status" value="1"/>
</dbReference>
<dbReference type="GO" id="GO:0016020">
    <property type="term" value="C:membrane"/>
    <property type="evidence" value="ECO:0007669"/>
    <property type="project" value="UniProtKB-SubCell"/>
</dbReference>
<dbReference type="InterPro" id="IPR004307">
    <property type="entry name" value="TspO_MBR"/>
</dbReference>
<organism evidence="7 8">
    <name type="scientific">Rhodoplanes serenus</name>
    <dbReference type="NCBI Taxonomy" id="200615"/>
    <lineage>
        <taxon>Bacteria</taxon>
        <taxon>Pseudomonadati</taxon>
        <taxon>Pseudomonadota</taxon>
        <taxon>Alphaproteobacteria</taxon>
        <taxon>Hyphomicrobiales</taxon>
        <taxon>Nitrobacteraceae</taxon>
        <taxon>Rhodoplanes</taxon>
    </lineage>
</organism>
<keyword evidence="3 6" id="KW-0812">Transmembrane</keyword>
<dbReference type="CDD" id="cd15904">
    <property type="entry name" value="TSPO_MBR"/>
    <property type="match status" value="1"/>
</dbReference>
<keyword evidence="5 6" id="KW-0472">Membrane</keyword>
<feature type="transmembrane region" description="Helical" evidence="6">
    <location>
        <begin position="151"/>
        <end position="169"/>
    </location>
</feature>
<dbReference type="PIRSF" id="PIRSF005859">
    <property type="entry name" value="PBR"/>
    <property type="match status" value="1"/>
</dbReference>
<reference evidence="7 8" key="1">
    <citation type="submission" date="2019-11" db="EMBL/GenBank/DDBJ databases">
        <title>Whole-genome sequence of Rhodoplanes serenus DSM 18633, type strain.</title>
        <authorList>
            <person name="Kyndt J.A."/>
            <person name="Meyer T.E."/>
        </authorList>
    </citation>
    <scope>NUCLEOTIDE SEQUENCE [LARGE SCALE GENOMIC DNA]</scope>
    <source>
        <strain evidence="7 8">DSM 18633</strain>
    </source>
</reference>
<dbReference type="Proteomes" id="UP000438991">
    <property type="component" value="Unassembled WGS sequence"/>
</dbReference>
<evidence type="ECO:0000256" key="1">
    <source>
        <dbReference type="ARBA" id="ARBA00004141"/>
    </source>
</evidence>
<dbReference type="PANTHER" id="PTHR10057">
    <property type="entry name" value="PERIPHERAL-TYPE BENZODIAZEPINE RECEPTOR"/>
    <property type="match status" value="1"/>
</dbReference>
<dbReference type="RefSeq" id="WP_111385703.1">
    <property type="nucleotide sequence ID" value="NZ_NPEW01000120.1"/>
</dbReference>
<feature type="transmembrane region" description="Helical" evidence="6">
    <location>
        <begin position="95"/>
        <end position="115"/>
    </location>
</feature>
<dbReference type="InterPro" id="IPR038330">
    <property type="entry name" value="TspO/MBR-related_sf"/>
</dbReference>
<dbReference type="PANTHER" id="PTHR10057:SF0">
    <property type="entry name" value="TRANSLOCATOR PROTEIN"/>
    <property type="match status" value="1"/>
</dbReference>
<dbReference type="EMBL" id="WNKV01000001">
    <property type="protein sequence ID" value="MTW14683.1"/>
    <property type="molecule type" value="Genomic_DNA"/>
</dbReference>